<keyword evidence="3" id="KW-1185">Reference proteome</keyword>
<dbReference type="EMBL" id="JAAAJB010000187">
    <property type="protein sequence ID" value="KAG0262468.1"/>
    <property type="molecule type" value="Genomic_DNA"/>
</dbReference>
<gene>
    <name evidence="2" type="ORF">DFQ27_002332</name>
</gene>
<evidence type="ECO:0000313" key="2">
    <source>
        <dbReference type="EMBL" id="KAG0262468.1"/>
    </source>
</evidence>
<accession>A0A9P6Q7Z0</accession>
<evidence type="ECO:0000256" key="1">
    <source>
        <dbReference type="SAM" id="MobiDB-lite"/>
    </source>
</evidence>
<feature type="compositionally biased region" description="Basic and acidic residues" evidence="1">
    <location>
        <begin position="260"/>
        <end position="278"/>
    </location>
</feature>
<dbReference type="AlphaFoldDB" id="A0A9P6Q7Z0"/>
<name>A0A9P6Q7Z0_9FUNG</name>
<feature type="compositionally biased region" description="Low complexity" evidence="1">
    <location>
        <begin position="150"/>
        <end position="168"/>
    </location>
</feature>
<dbReference type="InterPro" id="IPR025207">
    <property type="entry name" value="Sim4_Fta4"/>
</dbReference>
<feature type="region of interest" description="Disordered" evidence="1">
    <location>
        <begin position="147"/>
        <end position="179"/>
    </location>
</feature>
<dbReference type="Pfam" id="PF13093">
    <property type="entry name" value="FTA4"/>
    <property type="match status" value="1"/>
</dbReference>
<feature type="region of interest" description="Disordered" evidence="1">
    <location>
        <begin position="44"/>
        <end position="65"/>
    </location>
</feature>
<organism evidence="2 3">
    <name type="scientific">Actinomortierella ambigua</name>
    <dbReference type="NCBI Taxonomy" id="1343610"/>
    <lineage>
        <taxon>Eukaryota</taxon>
        <taxon>Fungi</taxon>
        <taxon>Fungi incertae sedis</taxon>
        <taxon>Mucoromycota</taxon>
        <taxon>Mortierellomycotina</taxon>
        <taxon>Mortierellomycetes</taxon>
        <taxon>Mortierellales</taxon>
        <taxon>Mortierellaceae</taxon>
        <taxon>Actinomortierella</taxon>
    </lineage>
</organism>
<comment type="caution">
    <text evidence="2">The sequence shown here is derived from an EMBL/GenBank/DDBJ whole genome shotgun (WGS) entry which is preliminary data.</text>
</comment>
<dbReference type="GO" id="GO:0031511">
    <property type="term" value="C:Mis6-Sim4 complex"/>
    <property type="evidence" value="ECO:0007669"/>
    <property type="project" value="InterPro"/>
</dbReference>
<feature type="region of interest" description="Disordered" evidence="1">
    <location>
        <begin position="260"/>
        <end position="298"/>
    </location>
</feature>
<sequence length="298" mass="33956">MDDNSRGHARSLAKDKHTLSTFVRSQVELLKTPLHLPENWRDSVQPQAEEDGLSLSNKPHHHQHREPIPGHVLAAGLRSLNVTTRKALSLNFSNQSVRQLLDQVAANRLQVERLHRQGGIVVRTKSRQELLETPWIEAFPVQWRNAHDTSSAGSSSSSSTLAPSNAQSLSDQPDVEQTRQYQQLRARIVELQQKYHTTKEKHEYYKNLKNEIQLLDSDRLQANVVGPNTPISHELSKMKTLVPRLISILEVRKETMMAKRKRDLEALSKDLPDDESRSKRQHTGPTDPIETMLNLLQS</sequence>
<dbReference type="Proteomes" id="UP000807716">
    <property type="component" value="Unassembled WGS sequence"/>
</dbReference>
<protein>
    <submittedName>
        <fullName evidence="2">Uncharacterized protein</fullName>
    </submittedName>
</protein>
<proteinExistence type="predicted"/>
<evidence type="ECO:0000313" key="3">
    <source>
        <dbReference type="Proteomes" id="UP000807716"/>
    </source>
</evidence>
<dbReference type="OrthoDB" id="21214at2759"/>
<reference evidence="2" key="1">
    <citation type="journal article" date="2020" name="Fungal Divers.">
        <title>Resolving the Mortierellaceae phylogeny through synthesis of multi-gene phylogenetics and phylogenomics.</title>
        <authorList>
            <person name="Vandepol N."/>
            <person name="Liber J."/>
            <person name="Desiro A."/>
            <person name="Na H."/>
            <person name="Kennedy M."/>
            <person name="Barry K."/>
            <person name="Grigoriev I.V."/>
            <person name="Miller A.N."/>
            <person name="O'Donnell K."/>
            <person name="Stajich J.E."/>
            <person name="Bonito G."/>
        </authorList>
    </citation>
    <scope>NUCLEOTIDE SEQUENCE</scope>
    <source>
        <strain evidence="2">BC1065</strain>
    </source>
</reference>